<feature type="non-terminal residue" evidence="1">
    <location>
        <position position="87"/>
    </location>
</feature>
<evidence type="ECO:0000313" key="2">
    <source>
        <dbReference type="Proteomes" id="UP000265520"/>
    </source>
</evidence>
<reference evidence="1 2" key="1">
    <citation type="journal article" date="2018" name="Front. Plant Sci.">
        <title>Red Clover (Trifolium pratense) and Zigzag Clover (T. medium) - A Picture of Genomic Similarities and Differences.</title>
        <authorList>
            <person name="Dluhosova J."/>
            <person name="Istvanek J."/>
            <person name="Nedelnik J."/>
            <person name="Repkova J."/>
        </authorList>
    </citation>
    <scope>NUCLEOTIDE SEQUENCE [LARGE SCALE GENOMIC DNA]</scope>
    <source>
        <strain evidence="2">cv. 10/8</strain>
        <tissue evidence="1">Leaf</tissue>
    </source>
</reference>
<accession>A0A392SQR7</accession>
<organism evidence="1 2">
    <name type="scientific">Trifolium medium</name>
    <dbReference type="NCBI Taxonomy" id="97028"/>
    <lineage>
        <taxon>Eukaryota</taxon>
        <taxon>Viridiplantae</taxon>
        <taxon>Streptophyta</taxon>
        <taxon>Embryophyta</taxon>
        <taxon>Tracheophyta</taxon>
        <taxon>Spermatophyta</taxon>
        <taxon>Magnoliopsida</taxon>
        <taxon>eudicotyledons</taxon>
        <taxon>Gunneridae</taxon>
        <taxon>Pentapetalae</taxon>
        <taxon>rosids</taxon>
        <taxon>fabids</taxon>
        <taxon>Fabales</taxon>
        <taxon>Fabaceae</taxon>
        <taxon>Papilionoideae</taxon>
        <taxon>50 kb inversion clade</taxon>
        <taxon>NPAAA clade</taxon>
        <taxon>Hologalegina</taxon>
        <taxon>IRL clade</taxon>
        <taxon>Trifolieae</taxon>
        <taxon>Trifolium</taxon>
    </lineage>
</organism>
<evidence type="ECO:0000313" key="1">
    <source>
        <dbReference type="EMBL" id="MCI50747.1"/>
    </source>
</evidence>
<dbReference type="AlphaFoldDB" id="A0A392SQR7"/>
<protein>
    <submittedName>
        <fullName evidence="1">Uncharacterized protein</fullName>
    </submittedName>
</protein>
<sequence length="87" mass="10406">MAATLYEQRYRMDWGIPNFSPPPMAAVQDYRAQVPTPSYYQQYPQQTDLTGHFQRQTMRLLEHQNHLQDIWSQDYQAHHPPQQDDSD</sequence>
<comment type="caution">
    <text evidence="1">The sequence shown here is derived from an EMBL/GenBank/DDBJ whole genome shotgun (WGS) entry which is preliminary data.</text>
</comment>
<proteinExistence type="predicted"/>
<dbReference type="Proteomes" id="UP000265520">
    <property type="component" value="Unassembled WGS sequence"/>
</dbReference>
<name>A0A392SQR7_9FABA</name>
<keyword evidence="2" id="KW-1185">Reference proteome</keyword>
<dbReference type="EMBL" id="LXQA010421352">
    <property type="protein sequence ID" value="MCI50747.1"/>
    <property type="molecule type" value="Genomic_DNA"/>
</dbReference>